<keyword evidence="3" id="KW-1185">Reference proteome</keyword>
<dbReference type="RefSeq" id="WP_152099524.1">
    <property type="nucleotide sequence ID" value="NZ_AP021861.1"/>
</dbReference>
<evidence type="ECO:0000313" key="2">
    <source>
        <dbReference type="EMBL" id="BBO33834.1"/>
    </source>
</evidence>
<dbReference type="KEGG" id="lpav:PLANPX_3446"/>
<sequence>MSLLHLISARLNVVNGACIPLVLGFCLAVVSPARGQVAPVPYGSLTVRLQPQATGLNGVLTGNTVNARSQMIPIDMTPLGDGRQLVLTLSGHVRLLKADGTLMAGAYLDTYNSNSPPIIGTTGGEVTDFRQIGNTSIAAHPGFLNPLSPGYGRFYTITSELPDVFPGDFDDGTDSVVDSVLTEWAVAPSAVAAGTTLLPGVNVTKREILRAARPGIIHTLADMAFGPDGTLYVTSGDGGGNAFPNTEGSAFEQDRWTNAQDPSNIFGSILRIDPISLPGDTRPTGGQNGQYRIPTNNFGAADGDPTSLPETFAYGFRSPYRINVDKTNGAVYVGDVGEGQREEIDRVANGGNYGWGAYEGTRVERPDLVAGAAGVVPPMFELYHNLNGQSESTNIVGGFVYHGSAIPGLQGKYVFADVGENNGGQPTNVVDIYYGDPATSTASSRDQMFRFNLELPAGVSLPDRIWSIAEDAQGELYLLVGPDRLDLFNRTPGETDGGIWKLLAPSNPLNQIVGDVNQDGVVNGNGAGLPANDDVTAFIAGWKSTGWASNYDRYTHGDVNLDGKTNLLDWYILTTHHQNAGSLDLAALLNGAPVPEPSSYWLLVGGLLLLRRTPFRSRSSEA</sequence>
<dbReference type="Pfam" id="PF07995">
    <property type="entry name" value="GSDH"/>
    <property type="match status" value="1"/>
</dbReference>
<dbReference type="AlphaFoldDB" id="A0A5K7XAT6"/>
<name>A0A5K7XAT6_9BACT</name>
<dbReference type="Gene3D" id="2.120.10.30">
    <property type="entry name" value="TolB, C-terminal domain"/>
    <property type="match status" value="1"/>
</dbReference>
<gene>
    <name evidence="2" type="ORF">PLANPX_3446</name>
</gene>
<reference evidence="3" key="1">
    <citation type="submission" date="2019-10" db="EMBL/GenBank/DDBJ databases">
        <title>Lacipirellula parvula gen. nov., sp. nov., representing a lineage of planctomycetes widespread in freshwater anoxic habitats, and description of the family Lacipirellulaceae.</title>
        <authorList>
            <person name="Dedysh S.N."/>
            <person name="Kulichevskaya I.S."/>
            <person name="Beletsky A.V."/>
            <person name="Rakitin A.L."/>
            <person name="Mardanov A.V."/>
            <person name="Ivanova A.A."/>
            <person name="Saltykova V.X."/>
            <person name="Rijpstra W.I.C."/>
            <person name="Sinninghe Damste J.S."/>
            <person name="Ravin N.V."/>
        </authorList>
    </citation>
    <scope>NUCLEOTIDE SEQUENCE [LARGE SCALE GENOMIC DNA]</scope>
    <source>
        <strain evidence="3">PX69</strain>
    </source>
</reference>
<dbReference type="PANTHER" id="PTHR19328">
    <property type="entry name" value="HEDGEHOG-INTERACTING PROTEIN"/>
    <property type="match status" value="1"/>
</dbReference>
<dbReference type="Proteomes" id="UP000326837">
    <property type="component" value="Chromosome"/>
</dbReference>
<dbReference type="PANTHER" id="PTHR19328:SF13">
    <property type="entry name" value="HIPL1 PROTEIN"/>
    <property type="match status" value="1"/>
</dbReference>
<proteinExistence type="predicted"/>
<protein>
    <recommendedName>
        <fullName evidence="1">Glucose/Sorbosone dehydrogenase domain-containing protein</fullName>
    </recommendedName>
</protein>
<dbReference type="SUPFAM" id="SSF50952">
    <property type="entry name" value="Soluble quinoprotein glucose dehydrogenase"/>
    <property type="match status" value="1"/>
</dbReference>
<evidence type="ECO:0000313" key="3">
    <source>
        <dbReference type="Proteomes" id="UP000326837"/>
    </source>
</evidence>
<dbReference type="InterPro" id="IPR012938">
    <property type="entry name" value="Glc/Sorbosone_DH"/>
</dbReference>
<evidence type="ECO:0000259" key="1">
    <source>
        <dbReference type="Pfam" id="PF07995"/>
    </source>
</evidence>
<dbReference type="EMBL" id="AP021861">
    <property type="protein sequence ID" value="BBO33834.1"/>
    <property type="molecule type" value="Genomic_DNA"/>
</dbReference>
<organism evidence="2 3">
    <name type="scientific">Lacipirellula parvula</name>
    <dbReference type="NCBI Taxonomy" id="2650471"/>
    <lineage>
        <taxon>Bacteria</taxon>
        <taxon>Pseudomonadati</taxon>
        <taxon>Planctomycetota</taxon>
        <taxon>Planctomycetia</taxon>
        <taxon>Pirellulales</taxon>
        <taxon>Lacipirellulaceae</taxon>
        <taxon>Lacipirellula</taxon>
    </lineage>
</organism>
<feature type="domain" description="Glucose/Sorbosone dehydrogenase" evidence="1">
    <location>
        <begin position="216"/>
        <end position="416"/>
    </location>
</feature>
<accession>A0A5K7XAT6</accession>
<dbReference type="InterPro" id="IPR011041">
    <property type="entry name" value="Quinoprot_gluc/sorb_DH_b-prop"/>
</dbReference>
<dbReference type="InterPro" id="IPR011042">
    <property type="entry name" value="6-blade_b-propeller_TolB-like"/>
</dbReference>